<dbReference type="EMBL" id="PYLY01000023">
    <property type="protein sequence ID" value="PSU03510.1"/>
    <property type="molecule type" value="Genomic_DNA"/>
</dbReference>
<keyword evidence="1" id="KW-0472">Membrane</keyword>
<dbReference type="OrthoDB" id="6401698at2"/>
<reference evidence="2 3" key="1">
    <citation type="submission" date="2018-03" db="EMBL/GenBank/DDBJ databases">
        <title>Whole genome sequencing of Histamine producing bacteria.</title>
        <authorList>
            <person name="Butler K."/>
        </authorList>
    </citation>
    <scope>NUCLEOTIDE SEQUENCE [LARGE SCALE GENOMIC DNA]</scope>
    <source>
        <strain evidence="2 3">DSM 23343</strain>
    </source>
</reference>
<proteinExistence type="predicted"/>
<feature type="transmembrane region" description="Helical" evidence="1">
    <location>
        <begin position="20"/>
        <end position="42"/>
    </location>
</feature>
<sequence length="249" mass="29078">MFDRKEVKEIIWKKWLFPDFTNKLTWLVGGAGVTVLLTPTAFKQLFYNWLVDTFNLNAGEHYTLAELQSNSADYWLGFGMVFLALAHNIGYQAFIYKSKKLAQVDKQNLIEVDKALFLEFIELLPSDGLDIKLLEEHDFGNSHHGKKVKSLDTFVHTWNNALKHFLDEELESKRKQLIDKSKHFIYTLASRSYSIGNGEMFSCIPDAYRNAWDWPPHVEEQIRELNELGTELFELHQDFVLTARRKLKC</sequence>
<comment type="caution">
    <text evidence="2">The sequence shown here is derived from an EMBL/GenBank/DDBJ whole genome shotgun (WGS) entry which is preliminary data.</text>
</comment>
<gene>
    <name evidence="2" type="ORF">C0W81_12130</name>
</gene>
<name>A0A2T3HWS8_9GAMM</name>
<evidence type="ECO:0000313" key="2">
    <source>
        <dbReference type="EMBL" id="PSU03510.1"/>
    </source>
</evidence>
<evidence type="ECO:0000256" key="1">
    <source>
        <dbReference type="SAM" id="Phobius"/>
    </source>
</evidence>
<keyword evidence="1" id="KW-0812">Transmembrane</keyword>
<protein>
    <submittedName>
        <fullName evidence="2">Uncharacterized protein</fullName>
    </submittedName>
</protein>
<keyword evidence="1" id="KW-1133">Transmembrane helix</keyword>
<dbReference type="RefSeq" id="WP_061000830.1">
    <property type="nucleotide sequence ID" value="NZ_LNQZ01000042.1"/>
</dbReference>
<organism evidence="2 3">
    <name type="scientific">Photobacterium aquimaris</name>
    <dbReference type="NCBI Taxonomy" id="512643"/>
    <lineage>
        <taxon>Bacteria</taxon>
        <taxon>Pseudomonadati</taxon>
        <taxon>Pseudomonadota</taxon>
        <taxon>Gammaproteobacteria</taxon>
        <taxon>Vibrionales</taxon>
        <taxon>Vibrionaceae</taxon>
        <taxon>Photobacterium</taxon>
    </lineage>
</organism>
<dbReference type="AlphaFoldDB" id="A0A2T3HWS8"/>
<feature type="transmembrane region" description="Helical" evidence="1">
    <location>
        <begin position="74"/>
        <end position="96"/>
    </location>
</feature>
<accession>A0A2T3HWS8</accession>
<dbReference type="Proteomes" id="UP000241858">
    <property type="component" value="Unassembled WGS sequence"/>
</dbReference>
<evidence type="ECO:0000313" key="3">
    <source>
        <dbReference type="Proteomes" id="UP000241858"/>
    </source>
</evidence>